<dbReference type="OMA" id="SAAHYAM"/>
<dbReference type="InterPro" id="IPR016024">
    <property type="entry name" value="ARM-type_fold"/>
</dbReference>
<dbReference type="PANTHER" id="PTHR10372:SF1">
    <property type="entry name" value="PLAKOPHILIN-3"/>
    <property type="match status" value="1"/>
</dbReference>
<dbReference type="GO" id="GO:0005886">
    <property type="term" value="C:plasma membrane"/>
    <property type="evidence" value="ECO:0007669"/>
    <property type="project" value="TreeGrafter"/>
</dbReference>
<dbReference type="AlphaFoldDB" id="A0A3Q3BFL9"/>
<dbReference type="Gene3D" id="1.25.10.10">
    <property type="entry name" value="Leucine-rich Repeat Variant"/>
    <property type="match status" value="1"/>
</dbReference>
<dbReference type="InterPro" id="IPR011989">
    <property type="entry name" value="ARM-like"/>
</dbReference>
<dbReference type="InterPro" id="IPR028435">
    <property type="entry name" value="Plakophilin/d_Catenin"/>
</dbReference>
<dbReference type="GO" id="GO:0098609">
    <property type="term" value="P:cell-cell adhesion"/>
    <property type="evidence" value="ECO:0007669"/>
    <property type="project" value="InterPro"/>
</dbReference>
<feature type="repeat" description="ARM" evidence="6">
    <location>
        <begin position="388"/>
        <end position="423"/>
    </location>
</feature>
<dbReference type="OrthoDB" id="3245100at2759"/>
<evidence type="ECO:0000256" key="2">
    <source>
        <dbReference type="ARBA" id="ARBA00005462"/>
    </source>
</evidence>
<dbReference type="Pfam" id="PF00514">
    <property type="entry name" value="Arm"/>
    <property type="match status" value="2"/>
</dbReference>
<proteinExistence type="inferred from homology"/>
<evidence type="ECO:0000256" key="4">
    <source>
        <dbReference type="ARBA" id="ARBA00022889"/>
    </source>
</evidence>
<accession>A0A3Q3BFL9</accession>
<comment type="subcellular location">
    <subcellularLocation>
        <location evidence="1">Cell junction</location>
    </subcellularLocation>
</comment>
<reference evidence="7" key="2">
    <citation type="submission" date="2025-09" db="UniProtKB">
        <authorList>
            <consortium name="Ensembl"/>
        </authorList>
    </citation>
    <scope>IDENTIFICATION</scope>
</reference>
<dbReference type="Proteomes" id="UP000264800">
    <property type="component" value="Unplaced"/>
</dbReference>
<evidence type="ECO:0000256" key="1">
    <source>
        <dbReference type="ARBA" id="ARBA00004282"/>
    </source>
</evidence>
<evidence type="ECO:0000256" key="5">
    <source>
        <dbReference type="ARBA" id="ARBA00022949"/>
    </source>
</evidence>
<keyword evidence="5" id="KW-0965">Cell junction</keyword>
<dbReference type="SMART" id="SM00185">
    <property type="entry name" value="ARM"/>
    <property type="match status" value="4"/>
</dbReference>
<keyword evidence="3" id="KW-0677">Repeat</keyword>
<dbReference type="RefSeq" id="XP_017261486.1">
    <property type="nucleotide sequence ID" value="XM_017405997.1"/>
</dbReference>
<dbReference type="GO" id="GO:0005912">
    <property type="term" value="C:adherens junction"/>
    <property type="evidence" value="ECO:0007669"/>
    <property type="project" value="TreeGrafter"/>
</dbReference>
<evidence type="ECO:0000256" key="3">
    <source>
        <dbReference type="ARBA" id="ARBA00022737"/>
    </source>
</evidence>
<dbReference type="Ensembl" id="ENSKMAT00000029216.1">
    <property type="protein sequence ID" value="ENSKMAP00000028853.1"/>
    <property type="gene ID" value="ENSKMAG00000021387.1"/>
</dbReference>
<reference evidence="7" key="1">
    <citation type="submission" date="2025-08" db="UniProtKB">
        <authorList>
            <consortium name="Ensembl"/>
        </authorList>
    </citation>
    <scope>IDENTIFICATION</scope>
</reference>
<name>A0A3Q3BFL9_KRYMA</name>
<dbReference type="GO" id="GO:0005737">
    <property type="term" value="C:cytoplasm"/>
    <property type="evidence" value="ECO:0007669"/>
    <property type="project" value="TreeGrafter"/>
</dbReference>
<dbReference type="GeneID" id="108230095"/>
<evidence type="ECO:0000256" key="6">
    <source>
        <dbReference type="PROSITE-ProRule" id="PRU00259"/>
    </source>
</evidence>
<keyword evidence="4" id="KW-0130">Cell adhesion</keyword>
<dbReference type="PANTHER" id="PTHR10372">
    <property type="entry name" value="PLAKOPHILLIN-RELATED"/>
    <property type="match status" value="1"/>
</dbReference>
<organism evidence="7 8">
    <name type="scientific">Kryptolebias marmoratus</name>
    <name type="common">Mangrove killifish</name>
    <name type="synonym">Rivulus marmoratus</name>
    <dbReference type="NCBI Taxonomy" id="37003"/>
    <lineage>
        <taxon>Eukaryota</taxon>
        <taxon>Metazoa</taxon>
        <taxon>Chordata</taxon>
        <taxon>Craniata</taxon>
        <taxon>Vertebrata</taxon>
        <taxon>Euteleostomi</taxon>
        <taxon>Actinopterygii</taxon>
        <taxon>Neopterygii</taxon>
        <taxon>Teleostei</taxon>
        <taxon>Neoteleostei</taxon>
        <taxon>Acanthomorphata</taxon>
        <taxon>Ovalentaria</taxon>
        <taxon>Atherinomorphae</taxon>
        <taxon>Cyprinodontiformes</taxon>
        <taxon>Rivulidae</taxon>
        <taxon>Kryptolebias</taxon>
    </lineage>
</organism>
<dbReference type="GO" id="GO:0005634">
    <property type="term" value="C:nucleus"/>
    <property type="evidence" value="ECO:0007669"/>
    <property type="project" value="TreeGrafter"/>
</dbReference>
<feature type="repeat" description="ARM" evidence="6">
    <location>
        <begin position="430"/>
        <end position="472"/>
    </location>
</feature>
<keyword evidence="8" id="KW-1185">Reference proteome</keyword>
<evidence type="ECO:0000313" key="7">
    <source>
        <dbReference type="Ensembl" id="ENSKMAP00000028853.1"/>
    </source>
</evidence>
<sequence length="829" mass="91270">MPNTSVTTYALPSDIHLGNGGTLSDEAARTRRVQQQIQMRMAEKSTLPRQNGSSTQYAMSDYGGSSTMKYNTYNPNFSSKSSYMYSGSKTMGPRVSQRQDFSCRSAAPDLAQFQRMSVGGGGGGGGGFYQEEVVRMGGYQGSMRHPNRVDHDAMSLHSLRNVPQANPWMIDNSDAGSLVSDRDATFGRQYTQSAVNGFGGQIRQGGGAMMTQQSMRRSQSGTLTRSSGMMGGGGGGEVIHQQQSFKGPAFRTISRITNRNRSSFNSMSGNQMTSSASNMGGGGDMVDRGGFMVSTLSGSQGNLLMQRQGTMNRSMSIKSMQSVGKGMDIYGGQMEMGTSFGNLGSLSMAQAVEYLGEDDLEMQVMGSAFIQHQCYNENSAKDEVRHLNGIGALVKLFNSENPEVRRYATGATRNLIFENQENKLTLIREDGIAELVRALDEPDDELHKNITGILWNLSSKEKLKTELANKTVKKLTETILIPVSTKELDDAERMNEGSDRLSVAPSQAEIFCNTTGCLRNVSSADPKTRKLMRETKGLLDSLVNYIKAATDKNNTEEKGVENAMCILRNLSYQLYTELPPSMFPDGNENYQTKSDSMSPGCFSYRSRKARDRKQAAKFKFSEITNNPKGPELLFHPTTLGVYHKVLKSCEINVTTRESATGALQNITAGESKSASMLANWAIENERIVPTLIDLMRTEREMELRSLTGLLRNLSRHADNKDNLATKLVPSVVEKLPEADEMKDNQCDVVVNLCGILNNLVMASQKAARDICYFNGIKKLFDIKKSESSIDKLKAAKSASTVLLNMYNYKKLHKDYAKGGWEKKHFTDSV</sequence>
<protein>
    <submittedName>
        <fullName evidence="7">Plakophilin 3a</fullName>
    </submittedName>
</protein>
<dbReference type="InterPro" id="IPR000225">
    <property type="entry name" value="Armadillo"/>
</dbReference>
<dbReference type="PROSITE" id="PS50176">
    <property type="entry name" value="ARM_REPEAT"/>
    <property type="match status" value="2"/>
</dbReference>
<dbReference type="GeneTree" id="ENSGT00940000159515"/>
<dbReference type="CTD" id="368397"/>
<comment type="similarity">
    <text evidence="2">Belongs to the beta-catenin family.</text>
</comment>
<dbReference type="STRING" id="37003.ENSKMAP00000028853"/>
<evidence type="ECO:0000313" key="8">
    <source>
        <dbReference type="Proteomes" id="UP000264800"/>
    </source>
</evidence>
<dbReference type="SUPFAM" id="SSF48371">
    <property type="entry name" value="ARM repeat"/>
    <property type="match status" value="1"/>
</dbReference>